<dbReference type="EMBL" id="GG657907">
    <property type="protein sequence ID" value="EEF78471.1"/>
    <property type="molecule type" value="Genomic_DNA"/>
</dbReference>
<dbReference type="NCBIfam" id="TIGR03026">
    <property type="entry name" value="NDP-sugDHase"/>
    <property type="match status" value="1"/>
</dbReference>
<dbReference type="EC" id="1.1.1.22" evidence="3 7"/>
<dbReference type="Gene3D" id="1.10.1040.10">
    <property type="entry name" value="N-(1-d-carboxylethyl)-l-norvaline Dehydrogenase, domain 2"/>
    <property type="match status" value="1"/>
</dbReference>
<keyword evidence="4 7" id="KW-0560">Oxidoreductase</keyword>
<feature type="binding site" evidence="10">
    <location>
        <position position="83"/>
    </location>
    <ligand>
        <name>NAD(+)</name>
        <dbReference type="ChEBI" id="CHEBI:57540"/>
    </ligand>
</feature>
<feature type="active site" description="Nucleophile" evidence="8">
    <location>
        <position position="253"/>
    </location>
</feature>
<feature type="binding site" evidence="9">
    <location>
        <position position="197"/>
    </location>
    <ligand>
        <name>substrate</name>
    </ligand>
</feature>
<feature type="binding site" evidence="9">
    <location>
        <position position="307"/>
    </location>
    <ligand>
        <name>substrate</name>
    </ligand>
</feature>
<evidence type="ECO:0000256" key="5">
    <source>
        <dbReference type="ARBA" id="ARBA00023027"/>
    </source>
</evidence>
<evidence type="ECO:0000256" key="4">
    <source>
        <dbReference type="ARBA" id="ARBA00023002"/>
    </source>
</evidence>
<dbReference type="InterPro" id="IPR014027">
    <property type="entry name" value="UDP-Glc/GDP-Man_DH_C"/>
</dbReference>
<comment type="pathway">
    <text evidence="1">Nucleotide-sugar biosynthesis; UDP-alpha-D-glucuronate biosynthesis; UDP-alpha-D-glucuronate from UDP-alpha-D-glucose: step 1/1.</text>
</comment>
<dbReference type="Gene3D" id="3.40.50.720">
    <property type="entry name" value="NAD(P)-binding Rossmann-like Domain"/>
    <property type="match status" value="2"/>
</dbReference>
<dbReference type="Pfam" id="PF03721">
    <property type="entry name" value="UDPG_MGDP_dh_N"/>
    <property type="match status" value="1"/>
</dbReference>
<feature type="binding site" evidence="9">
    <location>
        <position position="250"/>
    </location>
    <ligand>
        <name>substrate</name>
    </ligand>
</feature>
<dbReference type="InterPro" id="IPR014026">
    <property type="entry name" value="UDP-Glc/GDP-Man_DH_dimer"/>
</dbReference>
<feature type="binding site" evidence="10">
    <location>
        <position position="34"/>
    </location>
    <ligand>
        <name>NAD(+)</name>
        <dbReference type="ChEBI" id="CHEBI:57540"/>
    </ligand>
</feature>
<dbReference type="GO" id="GO:0006065">
    <property type="term" value="P:UDP-glucuronate biosynthetic process"/>
    <property type="evidence" value="ECO:0007669"/>
    <property type="project" value="UniProtKB-UniPathway"/>
</dbReference>
<dbReference type="InterPro" id="IPR001732">
    <property type="entry name" value="UDP-Glc/GDP-Man_DH_N"/>
</dbReference>
<dbReference type="OrthoDB" id="9803238at2"/>
<dbReference type="GO" id="GO:0051287">
    <property type="term" value="F:NAD binding"/>
    <property type="evidence" value="ECO:0007669"/>
    <property type="project" value="InterPro"/>
</dbReference>
<dbReference type="PANTHER" id="PTHR43750:SF2">
    <property type="entry name" value="UDP-GLUCOSE 6-DEHYDROGENASE"/>
    <property type="match status" value="1"/>
</dbReference>
<feature type="binding site" evidence="10">
    <location>
        <position position="118"/>
    </location>
    <ligand>
        <name>NAD(+)</name>
        <dbReference type="ChEBI" id="CHEBI:57540"/>
    </ligand>
</feature>
<gene>
    <name evidence="12" type="ORF">MDMS009_3015</name>
</gene>
<sequence>MKIAVAGTGYVGLSLAVLLAQHHEVIALDIIEDKVEQLNHGQSPIEDKEIQDFLDNKSLNFKATLDKHEAYENSDYVIIATPTDYDPDTNYFDTKSVEAVIKDVSSVNPNAIMVIKSTVPVGYTAALSKEVGTEKVFFSPEFLREGKALYDNLYPSRIVVGENSERAKVFADLLVQGAQKQDIQVLFTESTEAEAIKLFSNTYLAMRVAYFNELDSYAETHGLDTRQIIEGVGLDPRIGNHYNNPSFGYGGYCLPKDTKQLLANYENVPSNLIQAIVDANTTRKDFIANQIIKQQPKVVGIYRLVMKQGSDNFRASAIQGVMKRIKAKGIEVILFEPAMKEASFFNSAVIKDLGVFKAKSDVVIANRMTDDIHDIRNKVYTRDLFGND</sequence>
<dbReference type="PIRSF" id="PIRSF000124">
    <property type="entry name" value="UDPglc_GDPman_dh"/>
    <property type="match status" value="1"/>
</dbReference>
<reference evidence="12 13" key="1">
    <citation type="journal article" date="2011" name="J. Bacteriol.">
        <title>Draft genome sequence of the chemolithoheterotrophic, halophilic methylotroph Methylophaga thiooxydans DMS010.</title>
        <authorList>
            <person name="Boden R."/>
            <person name="Ferriera S."/>
            <person name="Johnson J."/>
            <person name="Kelly D.P."/>
            <person name="Murrell J.C."/>
            <person name="Schafer H."/>
        </authorList>
    </citation>
    <scope>NUCLEOTIDE SEQUENCE [LARGE SCALE GENOMIC DNA]</scope>
    <source>
        <strain evidence="12 13">DMS010</strain>
    </source>
</reference>
<dbReference type="GO" id="GO:0003979">
    <property type="term" value="F:UDP-glucose 6-dehydrogenase activity"/>
    <property type="evidence" value="ECO:0007669"/>
    <property type="project" value="UniProtKB-EC"/>
</dbReference>
<evidence type="ECO:0000256" key="2">
    <source>
        <dbReference type="ARBA" id="ARBA00006601"/>
    </source>
</evidence>
<dbReference type="RefSeq" id="WP_008292355.1">
    <property type="nucleotide sequence ID" value="NZ_GG657907.1"/>
</dbReference>
<feature type="domain" description="UDP-glucose/GDP-mannose dehydrogenase C-terminal" evidence="11">
    <location>
        <begin position="300"/>
        <end position="387"/>
    </location>
</feature>
<dbReference type="SUPFAM" id="SSF51735">
    <property type="entry name" value="NAD(P)-binding Rossmann-fold domains"/>
    <property type="match status" value="1"/>
</dbReference>
<protein>
    <recommendedName>
        <fullName evidence="3 7">UDP-glucose 6-dehydrogenase</fullName>
        <ecNumber evidence="3 7">1.1.1.22</ecNumber>
    </recommendedName>
</protein>
<evidence type="ECO:0000256" key="1">
    <source>
        <dbReference type="ARBA" id="ARBA00004701"/>
    </source>
</evidence>
<dbReference type="InterPro" id="IPR028357">
    <property type="entry name" value="UDPglc_DH_bac"/>
</dbReference>
<evidence type="ECO:0000313" key="12">
    <source>
        <dbReference type="EMBL" id="EEF78471.1"/>
    </source>
</evidence>
<dbReference type="Pfam" id="PF00984">
    <property type="entry name" value="UDPG_MGDP_dh"/>
    <property type="match status" value="1"/>
</dbReference>
<dbReference type="UniPathway" id="UPA00038">
    <property type="reaction ID" value="UER00491"/>
</dbReference>
<keyword evidence="5 7" id="KW-0520">NAD</keyword>
<evidence type="ECO:0000256" key="3">
    <source>
        <dbReference type="ARBA" id="ARBA00012954"/>
    </source>
</evidence>
<accession>C0N9Y1</accession>
<feature type="binding site" evidence="10">
    <location>
        <position position="29"/>
    </location>
    <ligand>
        <name>NAD(+)</name>
        <dbReference type="ChEBI" id="CHEBI:57540"/>
    </ligand>
</feature>
<dbReference type="SUPFAM" id="SSF48179">
    <property type="entry name" value="6-phosphogluconate dehydrogenase C-terminal domain-like"/>
    <property type="match status" value="1"/>
</dbReference>
<dbReference type="PANTHER" id="PTHR43750">
    <property type="entry name" value="UDP-GLUCOSE 6-DEHYDROGENASE TUAD"/>
    <property type="match status" value="1"/>
</dbReference>
<dbReference type="HOGENOM" id="CLU_023810_2_0_6"/>
<feature type="binding site" evidence="10">
    <location>
        <position position="145"/>
    </location>
    <ligand>
        <name>NAD(+)</name>
        <dbReference type="ChEBI" id="CHEBI:57540"/>
    </ligand>
</feature>
<dbReference type="SMART" id="SM00984">
    <property type="entry name" value="UDPG_MGDP_dh_C"/>
    <property type="match status" value="1"/>
</dbReference>
<dbReference type="PIRSF" id="PIRSF500134">
    <property type="entry name" value="UDPglc_DH_bac"/>
    <property type="match status" value="1"/>
</dbReference>
<comment type="catalytic activity">
    <reaction evidence="6 7">
        <text>UDP-alpha-D-glucose + 2 NAD(+) + H2O = UDP-alpha-D-glucuronate + 2 NADH + 3 H(+)</text>
        <dbReference type="Rhea" id="RHEA:23596"/>
        <dbReference type="ChEBI" id="CHEBI:15377"/>
        <dbReference type="ChEBI" id="CHEBI:15378"/>
        <dbReference type="ChEBI" id="CHEBI:57540"/>
        <dbReference type="ChEBI" id="CHEBI:57945"/>
        <dbReference type="ChEBI" id="CHEBI:58052"/>
        <dbReference type="ChEBI" id="CHEBI:58885"/>
        <dbReference type="EC" id="1.1.1.22"/>
    </reaction>
</comment>
<feature type="binding site" evidence="9">
    <location>
        <position position="306"/>
    </location>
    <ligand>
        <name>substrate</name>
    </ligand>
</feature>
<evidence type="ECO:0000256" key="10">
    <source>
        <dbReference type="PIRSR" id="PIRSR500134-3"/>
    </source>
</evidence>
<keyword evidence="13" id="KW-1185">Reference proteome</keyword>
<feature type="binding site" evidence="9">
    <location>
        <begin position="242"/>
        <end position="246"/>
    </location>
    <ligand>
        <name>substrate</name>
    </ligand>
</feature>
<feature type="binding site" evidence="9">
    <location>
        <begin position="142"/>
        <end position="145"/>
    </location>
    <ligand>
        <name>substrate</name>
    </ligand>
</feature>
<feature type="binding site" evidence="9">
    <location>
        <position position="388"/>
    </location>
    <ligand>
        <name>substrate</name>
    </ligand>
</feature>
<dbReference type="SUPFAM" id="SSF52413">
    <property type="entry name" value="UDP-glucose/GDP-mannose dehydrogenase C-terminal domain"/>
    <property type="match status" value="1"/>
</dbReference>
<dbReference type="InterPro" id="IPR013328">
    <property type="entry name" value="6PGD_dom2"/>
</dbReference>
<dbReference type="InterPro" id="IPR036220">
    <property type="entry name" value="UDP-Glc/GDP-Man_DH_C_sf"/>
</dbReference>
<proteinExistence type="inferred from homology"/>
<evidence type="ECO:0000256" key="9">
    <source>
        <dbReference type="PIRSR" id="PIRSR500134-2"/>
    </source>
</evidence>
<organism evidence="12 13">
    <name type="scientific">Methylophaga thiooxydans DMS010</name>
    <dbReference type="NCBI Taxonomy" id="637616"/>
    <lineage>
        <taxon>Bacteria</taxon>
        <taxon>Pseudomonadati</taxon>
        <taxon>Pseudomonadota</taxon>
        <taxon>Gammaproteobacteria</taxon>
        <taxon>Thiotrichales</taxon>
        <taxon>Piscirickettsiaceae</taxon>
        <taxon>Methylophaga</taxon>
    </lineage>
</organism>
<dbReference type="InterPro" id="IPR036291">
    <property type="entry name" value="NAD(P)-bd_dom_sf"/>
</dbReference>
<dbReference type="InterPro" id="IPR008927">
    <property type="entry name" value="6-PGluconate_DH-like_C_sf"/>
</dbReference>
<evidence type="ECO:0000256" key="8">
    <source>
        <dbReference type="PIRSR" id="PIRSR500134-1"/>
    </source>
</evidence>
<evidence type="ECO:0000256" key="6">
    <source>
        <dbReference type="ARBA" id="ARBA00047473"/>
    </source>
</evidence>
<comment type="similarity">
    <text evidence="2 7">Belongs to the UDP-glucose/GDP-mannose dehydrogenase family.</text>
</comment>
<dbReference type="AlphaFoldDB" id="C0N9Y1"/>
<evidence type="ECO:0000313" key="13">
    <source>
        <dbReference type="Proteomes" id="UP000004679"/>
    </source>
</evidence>
<evidence type="ECO:0000259" key="11">
    <source>
        <dbReference type="SMART" id="SM00984"/>
    </source>
</evidence>
<dbReference type="GO" id="GO:0000271">
    <property type="term" value="P:polysaccharide biosynthetic process"/>
    <property type="evidence" value="ECO:0007669"/>
    <property type="project" value="InterPro"/>
</dbReference>
<feature type="binding site" evidence="10">
    <location>
        <position position="314"/>
    </location>
    <ligand>
        <name>NAD(+)</name>
        <dbReference type="ChEBI" id="CHEBI:57540"/>
    </ligand>
</feature>
<dbReference type="Proteomes" id="UP000004679">
    <property type="component" value="Unassembled WGS sequence"/>
</dbReference>
<dbReference type="FunFam" id="1.10.1040.10:FF:000026">
    <property type="entry name" value="UDP-glucose 6-dehydrogenase"/>
    <property type="match status" value="1"/>
</dbReference>
<evidence type="ECO:0000256" key="7">
    <source>
        <dbReference type="PIRNR" id="PIRNR000124"/>
    </source>
</evidence>
<dbReference type="InterPro" id="IPR017476">
    <property type="entry name" value="UDP-Glc/GDP-Man"/>
</dbReference>
<feature type="binding site" evidence="10">
    <location>
        <position position="256"/>
    </location>
    <ligand>
        <name>NAD(+)</name>
        <dbReference type="ChEBI" id="CHEBI:57540"/>
    </ligand>
</feature>
<name>C0N9Y1_9GAMM</name>